<evidence type="ECO:0000313" key="3">
    <source>
        <dbReference type="EMBL" id="MFF3341676.1"/>
    </source>
</evidence>
<dbReference type="Pfam" id="PF05685">
    <property type="entry name" value="Uma2"/>
    <property type="match status" value="1"/>
</dbReference>
<dbReference type="Gene3D" id="3.90.1570.10">
    <property type="entry name" value="tt1808, chain A"/>
    <property type="match status" value="1"/>
</dbReference>
<evidence type="ECO:0000259" key="2">
    <source>
        <dbReference type="Pfam" id="PF05685"/>
    </source>
</evidence>
<evidence type="ECO:0000313" key="4">
    <source>
        <dbReference type="Proteomes" id="UP001601976"/>
    </source>
</evidence>
<organism evidence="3 4">
    <name type="scientific">Streptomyces flavidovirens</name>
    <dbReference type="NCBI Taxonomy" id="67298"/>
    <lineage>
        <taxon>Bacteria</taxon>
        <taxon>Bacillati</taxon>
        <taxon>Actinomycetota</taxon>
        <taxon>Actinomycetes</taxon>
        <taxon>Kitasatosporales</taxon>
        <taxon>Streptomycetaceae</taxon>
        <taxon>Streptomyces</taxon>
    </lineage>
</organism>
<dbReference type="EMBL" id="JBIAPK010000007">
    <property type="protein sequence ID" value="MFF3341676.1"/>
    <property type="molecule type" value="Genomic_DNA"/>
</dbReference>
<dbReference type="RefSeq" id="WP_387896658.1">
    <property type="nucleotide sequence ID" value="NZ_JBIAPK010000007.1"/>
</dbReference>
<dbReference type="PANTHER" id="PTHR35400:SF3">
    <property type="entry name" value="SLL1072 PROTEIN"/>
    <property type="match status" value="1"/>
</dbReference>
<accession>A0ABW6RL29</accession>
<dbReference type="InterPro" id="IPR008538">
    <property type="entry name" value="Uma2"/>
</dbReference>
<dbReference type="SUPFAM" id="SSF52980">
    <property type="entry name" value="Restriction endonuclease-like"/>
    <property type="match status" value="1"/>
</dbReference>
<dbReference type="InterPro" id="IPR011335">
    <property type="entry name" value="Restrct_endonuc-II-like"/>
</dbReference>
<keyword evidence="3" id="KW-0378">Hydrolase</keyword>
<keyword evidence="4" id="KW-1185">Reference proteome</keyword>
<name>A0ABW6RL29_9ACTN</name>
<feature type="domain" description="Putative restriction endonuclease" evidence="2">
    <location>
        <begin position="26"/>
        <end position="180"/>
    </location>
</feature>
<proteinExistence type="predicted"/>
<dbReference type="GO" id="GO:0004519">
    <property type="term" value="F:endonuclease activity"/>
    <property type="evidence" value="ECO:0007669"/>
    <property type="project" value="UniProtKB-KW"/>
</dbReference>
<feature type="region of interest" description="Disordered" evidence="1">
    <location>
        <begin position="1"/>
        <end position="21"/>
    </location>
</feature>
<dbReference type="Proteomes" id="UP001601976">
    <property type="component" value="Unassembled WGS sequence"/>
</dbReference>
<keyword evidence="3" id="KW-0255">Endonuclease</keyword>
<dbReference type="InterPro" id="IPR012296">
    <property type="entry name" value="Nuclease_put_TT1808"/>
</dbReference>
<comment type="caution">
    <text evidence="3">The sequence shown here is derived from an EMBL/GenBank/DDBJ whole genome shotgun (WGS) entry which is preliminary data.</text>
</comment>
<sequence>MSAAPEYELDEEYNYPVPPPGGWTADDLDRLPNLPRRTELIDGSLVFSSPQTTFHMRTMRLLENALLEQASDELDVFREFSIKLNKRNRPEPDVLVVPIGADTGPKSTYLKPEDVVLAVEVVSEDSEERDREVKPRKYAGAGVPHYWRVEENDGLPVVYVYELDPALKAYVPTGIHHNRLKLTVPFDIDIDLTAINRRRPATE</sequence>
<evidence type="ECO:0000256" key="1">
    <source>
        <dbReference type="SAM" id="MobiDB-lite"/>
    </source>
</evidence>
<dbReference type="CDD" id="cd06260">
    <property type="entry name" value="DUF820-like"/>
    <property type="match status" value="1"/>
</dbReference>
<gene>
    <name evidence="3" type="ORF">ACFYWW_23610</name>
</gene>
<protein>
    <submittedName>
        <fullName evidence="3">Uma2 family endonuclease</fullName>
    </submittedName>
</protein>
<keyword evidence="3" id="KW-0540">Nuclease</keyword>
<dbReference type="PANTHER" id="PTHR35400">
    <property type="entry name" value="SLR1083 PROTEIN"/>
    <property type="match status" value="1"/>
</dbReference>
<reference evidence="3 4" key="1">
    <citation type="submission" date="2024-10" db="EMBL/GenBank/DDBJ databases">
        <title>The Natural Products Discovery Center: Release of the First 8490 Sequenced Strains for Exploring Actinobacteria Biosynthetic Diversity.</title>
        <authorList>
            <person name="Kalkreuter E."/>
            <person name="Kautsar S.A."/>
            <person name="Yang D."/>
            <person name="Bader C.D."/>
            <person name="Teijaro C.N."/>
            <person name="Fluegel L."/>
            <person name="Davis C.M."/>
            <person name="Simpson J.R."/>
            <person name="Lauterbach L."/>
            <person name="Steele A.D."/>
            <person name="Gui C."/>
            <person name="Meng S."/>
            <person name="Li G."/>
            <person name="Viehrig K."/>
            <person name="Ye F."/>
            <person name="Su P."/>
            <person name="Kiefer A.F."/>
            <person name="Nichols A."/>
            <person name="Cepeda A.J."/>
            <person name="Yan W."/>
            <person name="Fan B."/>
            <person name="Jiang Y."/>
            <person name="Adhikari A."/>
            <person name="Zheng C.-J."/>
            <person name="Schuster L."/>
            <person name="Cowan T.M."/>
            <person name="Smanski M.J."/>
            <person name="Chevrette M.G."/>
            <person name="De Carvalho L.P.S."/>
            <person name="Shen B."/>
        </authorList>
    </citation>
    <scope>NUCLEOTIDE SEQUENCE [LARGE SCALE GENOMIC DNA]</scope>
    <source>
        <strain evidence="3 4">NPDC003029</strain>
    </source>
</reference>